<keyword evidence="7 9" id="KW-1133">Transmembrane helix</keyword>
<dbReference type="InterPro" id="IPR000515">
    <property type="entry name" value="MetI-like"/>
</dbReference>
<evidence type="ECO:0000256" key="7">
    <source>
        <dbReference type="ARBA" id="ARBA00022989"/>
    </source>
</evidence>
<dbReference type="Pfam" id="PF11812">
    <property type="entry name" value="DUF3333"/>
    <property type="match status" value="1"/>
</dbReference>
<dbReference type="InterPro" id="IPR024573">
    <property type="entry name" value="DUF3333"/>
</dbReference>
<organism evidence="11 12">
    <name type="scientific">Kordiimonas sediminis</name>
    <dbReference type="NCBI Taxonomy" id="1735581"/>
    <lineage>
        <taxon>Bacteria</taxon>
        <taxon>Pseudomonadati</taxon>
        <taxon>Pseudomonadota</taxon>
        <taxon>Alphaproteobacteria</taxon>
        <taxon>Kordiimonadales</taxon>
        <taxon>Kordiimonadaceae</taxon>
        <taxon>Kordiimonas</taxon>
    </lineage>
</organism>
<evidence type="ECO:0000256" key="5">
    <source>
        <dbReference type="ARBA" id="ARBA00022475"/>
    </source>
</evidence>
<evidence type="ECO:0000256" key="9">
    <source>
        <dbReference type="RuleBase" id="RU363043"/>
    </source>
</evidence>
<dbReference type="AlphaFoldDB" id="A0A919AK33"/>
<reference evidence="11" key="1">
    <citation type="journal article" date="2014" name="Int. J. Syst. Evol. Microbiol.">
        <title>Complete genome sequence of Corynebacterium casei LMG S-19264T (=DSM 44701T), isolated from a smear-ripened cheese.</title>
        <authorList>
            <consortium name="US DOE Joint Genome Institute (JGI-PGF)"/>
            <person name="Walter F."/>
            <person name="Albersmeier A."/>
            <person name="Kalinowski J."/>
            <person name="Ruckert C."/>
        </authorList>
    </citation>
    <scope>NUCLEOTIDE SEQUENCE</scope>
    <source>
        <strain evidence="11">KCTC 42590</strain>
    </source>
</reference>
<evidence type="ECO:0000256" key="8">
    <source>
        <dbReference type="ARBA" id="ARBA00023136"/>
    </source>
</evidence>
<keyword evidence="4" id="KW-0813">Transport</keyword>
<dbReference type="GO" id="GO:0005315">
    <property type="term" value="F:phosphate transmembrane transporter activity"/>
    <property type="evidence" value="ECO:0007669"/>
    <property type="project" value="InterPro"/>
</dbReference>
<comment type="caution">
    <text evidence="11">The sequence shown here is derived from an EMBL/GenBank/DDBJ whole genome shotgun (WGS) entry which is preliminary data.</text>
</comment>
<reference evidence="11" key="2">
    <citation type="submission" date="2020-09" db="EMBL/GenBank/DDBJ databases">
        <authorList>
            <person name="Sun Q."/>
            <person name="Kim S."/>
        </authorList>
    </citation>
    <scope>NUCLEOTIDE SEQUENCE</scope>
    <source>
        <strain evidence="11">KCTC 42590</strain>
    </source>
</reference>
<dbReference type="PANTHER" id="PTHR43470">
    <property type="entry name" value="PHOSPHATE TRANSPORT SYSTEM PERMEASE PROTEIN PSTA-RELATED"/>
    <property type="match status" value="1"/>
</dbReference>
<evidence type="ECO:0000256" key="4">
    <source>
        <dbReference type="ARBA" id="ARBA00022448"/>
    </source>
</evidence>
<comment type="similarity">
    <text evidence="2 9">Belongs to the binding-protein-dependent transport system permease family. CysTW subfamily.</text>
</comment>
<comment type="caution">
    <text evidence="9">Lacks conserved residue(s) required for the propagation of feature annotation.</text>
</comment>
<dbReference type="Gene3D" id="1.10.3720.10">
    <property type="entry name" value="MetI-like"/>
    <property type="match status" value="1"/>
</dbReference>
<keyword evidence="6 9" id="KW-0812">Transmembrane</keyword>
<feature type="transmembrane region" description="Helical" evidence="9">
    <location>
        <begin position="269"/>
        <end position="290"/>
    </location>
</feature>
<evidence type="ECO:0000313" key="11">
    <source>
        <dbReference type="EMBL" id="GHF11516.1"/>
    </source>
</evidence>
<dbReference type="InterPro" id="IPR035906">
    <property type="entry name" value="MetI-like_sf"/>
</dbReference>
<feature type="transmembrane region" description="Helical" evidence="9">
    <location>
        <begin position="34"/>
        <end position="58"/>
    </location>
</feature>
<accession>A0A919AK33</accession>
<feature type="domain" description="ABC transmembrane type-1" evidence="10">
    <location>
        <begin position="197"/>
        <end position="403"/>
    </location>
</feature>
<evidence type="ECO:0000256" key="2">
    <source>
        <dbReference type="ARBA" id="ARBA00007069"/>
    </source>
</evidence>
<evidence type="ECO:0000313" key="12">
    <source>
        <dbReference type="Proteomes" id="UP000630923"/>
    </source>
</evidence>
<dbReference type="CDD" id="cd06261">
    <property type="entry name" value="TM_PBP2"/>
    <property type="match status" value="1"/>
</dbReference>
<dbReference type="NCBIfam" id="TIGR00974">
    <property type="entry name" value="3a0107s02c"/>
    <property type="match status" value="1"/>
</dbReference>
<dbReference type="Pfam" id="PF00528">
    <property type="entry name" value="BPD_transp_1"/>
    <property type="match status" value="1"/>
</dbReference>
<evidence type="ECO:0000256" key="3">
    <source>
        <dbReference type="ARBA" id="ARBA00016864"/>
    </source>
</evidence>
<dbReference type="RefSeq" id="WP_191249664.1">
    <property type="nucleotide sequence ID" value="NZ_BNCI01000001.1"/>
</dbReference>
<dbReference type="EMBL" id="BNCI01000001">
    <property type="protein sequence ID" value="GHF11516.1"/>
    <property type="molecule type" value="Genomic_DNA"/>
</dbReference>
<keyword evidence="12" id="KW-1185">Reference proteome</keyword>
<dbReference type="Proteomes" id="UP000630923">
    <property type="component" value="Unassembled WGS sequence"/>
</dbReference>
<dbReference type="GO" id="GO:0005886">
    <property type="term" value="C:plasma membrane"/>
    <property type="evidence" value="ECO:0007669"/>
    <property type="project" value="UniProtKB-SubCell"/>
</dbReference>
<feature type="transmembrane region" description="Helical" evidence="9">
    <location>
        <begin position="388"/>
        <end position="407"/>
    </location>
</feature>
<evidence type="ECO:0000256" key="1">
    <source>
        <dbReference type="ARBA" id="ARBA00004651"/>
    </source>
</evidence>
<proteinExistence type="inferred from homology"/>
<keyword evidence="5 9" id="KW-1003">Cell membrane</keyword>
<feature type="transmembrane region" description="Helical" evidence="9">
    <location>
        <begin position="196"/>
        <end position="222"/>
    </location>
</feature>
<sequence length="415" mass="45150">MTDTNKTSLTRESLPGLNRRYRAERRFHLVGKMAVAFSLAFLTFLIGSIVYQGIGAFFQTEVRLEVPQEMIAEHGDDGFTLLRQSMLHNLPDAKGRSARREAYKMAGEGSDIELLSAIADQQTQAAVVTVWIPVSDDIDMAYKSDFAPDMLGSFSDRQKGWLDTWVADDRLRMSFNTGFLVNGDSRDPERAGIGGALMGSIFTLVVCLVLSFVIGILAAIYLEEFAPKNKLTAFLEVNINNLATVPSIIFGLLGLAVFLNTFGLPRSSALVGGMVLSLMTLPTIIIASRVALQSVPPSIREAALGLGATHIQAVFHHVLPLALPGMLTGTILGMARALGETAPLLMIGMVAFIADPPSSFMDPTSALPVQVYLWADSPERAFAEKTSGAIIVLLLFLFVMNLTAIILRKKLEKKW</sequence>
<name>A0A919AK33_9PROT</name>
<dbReference type="GO" id="GO:0035435">
    <property type="term" value="P:phosphate ion transmembrane transport"/>
    <property type="evidence" value="ECO:0007669"/>
    <property type="project" value="InterPro"/>
</dbReference>
<feature type="transmembrane region" description="Helical" evidence="9">
    <location>
        <begin position="242"/>
        <end position="262"/>
    </location>
</feature>
<keyword evidence="8 9" id="KW-0472">Membrane</keyword>
<evidence type="ECO:0000256" key="6">
    <source>
        <dbReference type="ARBA" id="ARBA00022692"/>
    </source>
</evidence>
<evidence type="ECO:0000259" key="10">
    <source>
        <dbReference type="PROSITE" id="PS50928"/>
    </source>
</evidence>
<dbReference type="SUPFAM" id="SSF161098">
    <property type="entry name" value="MetI-like"/>
    <property type="match status" value="1"/>
</dbReference>
<protein>
    <recommendedName>
        <fullName evidence="3 9">Phosphate transport system permease protein PstA</fullName>
    </recommendedName>
</protein>
<dbReference type="InterPro" id="IPR005672">
    <property type="entry name" value="Phosphate_PstA"/>
</dbReference>
<comment type="subcellular location">
    <subcellularLocation>
        <location evidence="9">Cell inner membrane</location>
        <topology evidence="9">Multi-pass membrane protein</topology>
    </subcellularLocation>
    <subcellularLocation>
        <location evidence="1">Cell membrane</location>
        <topology evidence="1">Multi-pass membrane protein</topology>
    </subcellularLocation>
</comment>
<dbReference type="PROSITE" id="PS50928">
    <property type="entry name" value="ABC_TM1"/>
    <property type="match status" value="1"/>
</dbReference>
<gene>
    <name evidence="11" type="primary">pstA</name>
    <name evidence="11" type="ORF">GCM10017044_01610</name>
</gene>